<gene>
    <name evidence="1" type="ORF">VroAM7_38400</name>
</gene>
<evidence type="ECO:0000313" key="1">
    <source>
        <dbReference type="EMBL" id="BBL91187.1"/>
    </source>
</evidence>
<name>A0A510ICC8_9VIBR</name>
<evidence type="ECO:0000313" key="2">
    <source>
        <dbReference type="Proteomes" id="UP000315115"/>
    </source>
</evidence>
<accession>A0A510ICC8</accession>
<organism evidence="1 2">
    <name type="scientific">Vibrio rotiferianus</name>
    <dbReference type="NCBI Taxonomy" id="190895"/>
    <lineage>
        <taxon>Bacteria</taxon>
        <taxon>Pseudomonadati</taxon>
        <taxon>Pseudomonadota</taxon>
        <taxon>Gammaproteobacteria</taxon>
        <taxon>Vibrionales</taxon>
        <taxon>Vibrionaceae</taxon>
        <taxon>Vibrio</taxon>
    </lineage>
</organism>
<dbReference type="AlphaFoldDB" id="A0A510ICC8"/>
<dbReference type="EMBL" id="AP019799">
    <property type="protein sequence ID" value="BBL91187.1"/>
    <property type="molecule type" value="Genomic_DNA"/>
</dbReference>
<protein>
    <submittedName>
        <fullName evidence="1">Uncharacterized protein</fullName>
    </submittedName>
</protein>
<reference evidence="2" key="1">
    <citation type="submission" date="2019-07" db="EMBL/GenBank/DDBJ databases">
        <title>Complete Genome Sequences of Vibrion rotiferianus strain AM7.</title>
        <authorList>
            <person name="Miyazaki K."/>
            <person name="Wiseschart A."/>
            <person name="Pootanakit K."/>
            <person name="Ishimori K."/>
            <person name="Kitahara K."/>
        </authorList>
    </citation>
    <scope>NUCLEOTIDE SEQUENCE [LARGE SCALE GENOMIC DNA]</scope>
    <source>
        <strain evidence="2">AM7</strain>
    </source>
</reference>
<dbReference type="Proteomes" id="UP000315115">
    <property type="component" value="Chromosome 2"/>
</dbReference>
<sequence>MFASVGAGGVLSLQPANTATTAVAIAIDFIFMDYFPVQLSLLGGIVNRGLKFTSGEIEPSVISRLKNVVLL</sequence>
<proteinExistence type="predicted"/>